<dbReference type="CDD" id="cd08440">
    <property type="entry name" value="PBP2_LTTR_like_4"/>
    <property type="match status" value="1"/>
</dbReference>
<dbReference type="STRING" id="311410.LA5095_04145"/>
<dbReference type="Proteomes" id="UP000049983">
    <property type="component" value="Unassembled WGS sequence"/>
</dbReference>
<dbReference type="InterPro" id="IPR036390">
    <property type="entry name" value="WH_DNA-bd_sf"/>
</dbReference>
<evidence type="ECO:0000256" key="3">
    <source>
        <dbReference type="ARBA" id="ARBA00023125"/>
    </source>
</evidence>
<dbReference type="SUPFAM" id="SSF46785">
    <property type="entry name" value="Winged helix' DNA-binding domain"/>
    <property type="match status" value="1"/>
</dbReference>
<dbReference type="PANTHER" id="PTHR30419">
    <property type="entry name" value="HTH-TYPE TRANSCRIPTIONAL REGULATOR YBHD"/>
    <property type="match status" value="1"/>
</dbReference>
<evidence type="ECO:0000259" key="5">
    <source>
        <dbReference type="PROSITE" id="PS50931"/>
    </source>
</evidence>
<dbReference type="Gene3D" id="3.40.190.10">
    <property type="entry name" value="Periplasmic binding protein-like II"/>
    <property type="match status" value="2"/>
</dbReference>
<name>A0A0M7AW97_9HYPH</name>
<comment type="similarity">
    <text evidence="1">Belongs to the LysR transcriptional regulatory family.</text>
</comment>
<reference evidence="7" key="1">
    <citation type="submission" date="2015-07" db="EMBL/GenBank/DDBJ databases">
        <authorList>
            <person name="Rodrigo-Torres Lidia"/>
            <person name="Arahal R.David."/>
        </authorList>
    </citation>
    <scope>NUCLEOTIDE SEQUENCE [LARGE SCALE GENOMIC DNA]</scope>
    <source>
        <strain evidence="7">CECT 5096</strain>
    </source>
</reference>
<evidence type="ECO:0000256" key="2">
    <source>
        <dbReference type="ARBA" id="ARBA00023015"/>
    </source>
</evidence>
<keyword evidence="4" id="KW-0804">Transcription</keyword>
<dbReference type="SUPFAM" id="SSF53850">
    <property type="entry name" value="Periplasmic binding protein-like II"/>
    <property type="match status" value="1"/>
</dbReference>
<dbReference type="Gene3D" id="1.10.10.10">
    <property type="entry name" value="Winged helix-like DNA-binding domain superfamily/Winged helix DNA-binding domain"/>
    <property type="match status" value="1"/>
</dbReference>
<dbReference type="PANTHER" id="PTHR30419:SF8">
    <property type="entry name" value="NITROGEN ASSIMILATION TRANSCRIPTIONAL ACTIVATOR-RELATED"/>
    <property type="match status" value="1"/>
</dbReference>
<evidence type="ECO:0000256" key="4">
    <source>
        <dbReference type="ARBA" id="ARBA00023163"/>
    </source>
</evidence>
<dbReference type="FunFam" id="1.10.10.10:FF:000001">
    <property type="entry name" value="LysR family transcriptional regulator"/>
    <property type="match status" value="1"/>
</dbReference>
<dbReference type="PROSITE" id="PS50931">
    <property type="entry name" value="HTH_LYSR"/>
    <property type="match status" value="1"/>
</dbReference>
<dbReference type="AlphaFoldDB" id="A0A0M7AW97"/>
<dbReference type="Pfam" id="PF00126">
    <property type="entry name" value="HTH_1"/>
    <property type="match status" value="1"/>
</dbReference>
<dbReference type="PRINTS" id="PR00039">
    <property type="entry name" value="HTHLYSR"/>
</dbReference>
<evidence type="ECO:0000313" key="6">
    <source>
        <dbReference type="EMBL" id="CTQ75859.1"/>
    </source>
</evidence>
<sequence length="300" mass="33087">MKITLTQLRTFIAVARERSFTRAAERLSSSQPSVSAAIKHLEAELKLRLFDRTTKELHLTAEAKAFLPTIERLSDDLEASLQDLRATAERRRGRVAVAVLPSIATNVLPATISQFSAAYPNIRISLRDDNTAAIWQQVRNGEVDLGIAGRIQAEEGLHFETLIRDPFGAVMHPTHPLAGETGPIRWSELEGYPFVSFGADTGIRPLLDTIDPTPNNISSPWIEGSNIAAVLALLKANLGIAALPEMAMRSDGRDLVFRTLLDPPLYRKIGLVTRANRALSPAAQGFVDNMREVLKPQWLR</sequence>
<keyword evidence="3" id="KW-0238">DNA-binding</keyword>
<proteinExistence type="inferred from homology"/>
<dbReference type="InterPro" id="IPR000847">
    <property type="entry name" value="LysR_HTH_N"/>
</dbReference>
<protein>
    <submittedName>
        <fullName evidence="6">HTH-type transcriptional regulator GltC</fullName>
    </submittedName>
</protein>
<feature type="domain" description="HTH lysR-type" evidence="5">
    <location>
        <begin position="3"/>
        <end position="60"/>
    </location>
</feature>
<evidence type="ECO:0000256" key="1">
    <source>
        <dbReference type="ARBA" id="ARBA00009437"/>
    </source>
</evidence>
<accession>A0A0M7AW97</accession>
<dbReference type="GO" id="GO:0005829">
    <property type="term" value="C:cytosol"/>
    <property type="evidence" value="ECO:0007669"/>
    <property type="project" value="TreeGrafter"/>
</dbReference>
<dbReference type="InterPro" id="IPR005119">
    <property type="entry name" value="LysR_subst-bd"/>
</dbReference>
<dbReference type="Pfam" id="PF03466">
    <property type="entry name" value="LysR_substrate"/>
    <property type="match status" value="1"/>
</dbReference>
<evidence type="ECO:0000313" key="7">
    <source>
        <dbReference type="Proteomes" id="UP000049983"/>
    </source>
</evidence>
<dbReference type="InterPro" id="IPR050950">
    <property type="entry name" value="HTH-type_LysR_regulators"/>
</dbReference>
<dbReference type="EMBL" id="CXWC01000012">
    <property type="protein sequence ID" value="CTQ75859.1"/>
    <property type="molecule type" value="Genomic_DNA"/>
</dbReference>
<keyword evidence="2" id="KW-0805">Transcription regulation</keyword>
<keyword evidence="7" id="KW-1185">Reference proteome</keyword>
<organism evidence="6 7">
    <name type="scientific">Roseibium album</name>
    <dbReference type="NCBI Taxonomy" id="311410"/>
    <lineage>
        <taxon>Bacteria</taxon>
        <taxon>Pseudomonadati</taxon>
        <taxon>Pseudomonadota</taxon>
        <taxon>Alphaproteobacteria</taxon>
        <taxon>Hyphomicrobiales</taxon>
        <taxon>Stappiaceae</taxon>
        <taxon>Roseibium</taxon>
    </lineage>
</organism>
<dbReference type="GO" id="GO:0003677">
    <property type="term" value="F:DNA binding"/>
    <property type="evidence" value="ECO:0007669"/>
    <property type="project" value="UniProtKB-KW"/>
</dbReference>
<dbReference type="GO" id="GO:0003700">
    <property type="term" value="F:DNA-binding transcription factor activity"/>
    <property type="evidence" value="ECO:0007669"/>
    <property type="project" value="InterPro"/>
</dbReference>
<gene>
    <name evidence="6" type="primary">gltC_9</name>
    <name evidence="6" type="ORF">LA5096_04558</name>
</gene>
<dbReference type="InterPro" id="IPR036388">
    <property type="entry name" value="WH-like_DNA-bd_sf"/>
</dbReference>